<name>A0ABC9YT70_9NOCA</name>
<gene>
    <name evidence="2" type="ORF">NS506_03260</name>
    <name evidence="3" type="ORF">NSK11_contig00037-0022</name>
</gene>
<dbReference type="KEGG" id="nsr:NS506_03260"/>
<evidence type="ECO:0000313" key="3">
    <source>
        <dbReference type="EMBL" id="GAP28501.1"/>
    </source>
</evidence>
<reference evidence="2 5" key="3">
    <citation type="submission" date="2016-10" db="EMBL/GenBank/DDBJ databases">
        <title>Genome sequence of Nocardia seriolae strain EM150506, isolated from Anguila japonica.</title>
        <authorList>
            <person name="Han H.-J."/>
        </authorList>
    </citation>
    <scope>NUCLEOTIDE SEQUENCE [LARGE SCALE GENOMIC DNA]</scope>
    <source>
        <strain evidence="2 5">EM150506</strain>
    </source>
</reference>
<dbReference type="AlphaFoldDB" id="A0ABC9YT70"/>
<dbReference type="SUPFAM" id="SSF50249">
    <property type="entry name" value="Nucleic acid-binding proteins"/>
    <property type="match status" value="1"/>
</dbReference>
<reference evidence="3 4" key="2">
    <citation type="journal article" date="2016" name="Genome Announc.">
        <title>Draft Genome Sequence of Erythromycin- and Oxytetracycline-Sensitive Nocardia seriolae Strain U-1 (NBRC 110359).</title>
        <authorList>
            <person name="Imajoh M."/>
            <person name="Sukeda M."/>
            <person name="Shimizu M."/>
            <person name="Yamane J."/>
            <person name="Ohnishi K."/>
            <person name="Oshima S."/>
        </authorList>
    </citation>
    <scope>NUCLEOTIDE SEQUENCE [LARGE SCALE GENOMIC DNA]</scope>
    <source>
        <strain evidence="3 4">U-1</strain>
    </source>
</reference>
<evidence type="ECO:0008006" key="6">
    <source>
        <dbReference type="Google" id="ProtNLM"/>
    </source>
</evidence>
<keyword evidence="4" id="KW-1185">Reference proteome</keyword>
<dbReference type="InterPro" id="IPR012340">
    <property type="entry name" value="NA-bd_OB-fold"/>
</dbReference>
<evidence type="ECO:0000313" key="5">
    <source>
        <dbReference type="Proteomes" id="UP000180166"/>
    </source>
</evidence>
<organism evidence="3 4">
    <name type="scientific">Nocardia seriolae</name>
    <dbReference type="NCBI Taxonomy" id="37332"/>
    <lineage>
        <taxon>Bacteria</taxon>
        <taxon>Bacillati</taxon>
        <taxon>Actinomycetota</taxon>
        <taxon>Actinomycetes</taxon>
        <taxon>Mycobacteriales</taxon>
        <taxon>Nocardiaceae</taxon>
        <taxon>Nocardia</taxon>
    </lineage>
</organism>
<dbReference type="Gene3D" id="2.40.50.140">
    <property type="entry name" value="Nucleic acid-binding proteins"/>
    <property type="match status" value="1"/>
</dbReference>
<evidence type="ECO:0000256" key="1">
    <source>
        <dbReference type="SAM" id="MobiDB-lite"/>
    </source>
</evidence>
<protein>
    <recommendedName>
        <fullName evidence="6">Cold shock domain-containing protein</fullName>
    </recommendedName>
</protein>
<dbReference type="RefSeq" id="WP_071812001.1">
    <property type="nucleotide sequence ID" value="NZ_AP017900.1"/>
</dbReference>
<reference evidence="4" key="1">
    <citation type="submission" date="2015-07" db="EMBL/GenBank/DDBJ databases">
        <title>Nocardia seriolae U-1 whole genome shotgun sequence.</title>
        <authorList>
            <person name="Imajoh M."/>
            <person name="Fukumoto Y."/>
            <person name="Sukeda M."/>
            <person name="Yamane J."/>
            <person name="Yamasaki K."/>
            <person name="Shimizu M."/>
            <person name="Ohnishi K."/>
            <person name="Oshima S."/>
        </authorList>
    </citation>
    <scope>NUCLEOTIDE SEQUENCE [LARGE SCALE GENOMIC DNA]</scope>
    <source>
        <strain evidence="4">U-1</strain>
    </source>
</reference>
<feature type="region of interest" description="Disordered" evidence="1">
    <location>
        <begin position="79"/>
        <end position="111"/>
    </location>
</feature>
<evidence type="ECO:0000313" key="2">
    <source>
        <dbReference type="EMBL" id="APA97313.1"/>
    </source>
</evidence>
<accession>A0ABC9YT70</accession>
<dbReference type="GeneID" id="93373889"/>
<sequence>MAATGTVRTWDAEAGWGIIDSASAPGGCRVSWTALPGAGWRYLRAGQTVTFDAESADQDGFAFRATRVWNVEVHGAAAAGQPDVAAPETKSTESTSSAWDIGSDGTVTEVE</sequence>
<evidence type="ECO:0000313" key="4">
    <source>
        <dbReference type="Proteomes" id="UP000037179"/>
    </source>
</evidence>
<dbReference type="EMBL" id="BBYQ01000037">
    <property type="protein sequence ID" value="GAP28501.1"/>
    <property type="molecule type" value="Genomic_DNA"/>
</dbReference>
<dbReference type="Proteomes" id="UP000037179">
    <property type="component" value="Unassembled WGS sequence"/>
</dbReference>
<proteinExistence type="predicted"/>
<dbReference type="EMBL" id="CP017839">
    <property type="protein sequence ID" value="APA97313.1"/>
    <property type="molecule type" value="Genomic_DNA"/>
</dbReference>
<dbReference type="Proteomes" id="UP000180166">
    <property type="component" value="Chromosome"/>
</dbReference>